<evidence type="ECO:0000313" key="2">
    <source>
        <dbReference type="EMBL" id="MBX34816.1"/>
    </source>
</evidence>
<sequence>MILQSMFIRSYLKESPYSYATFHQITNPKRLFYSKSCSDFPIETFYIWDSNPPPAIFNKFMFPPKKSLQSTEEKTPTKKRQRTNFMQWY</sequence>
<dbReference type="EMBL" id="GGEC01054332">
    <property type="protein sequence ID" value="MBX34816.1"/>
    <property type="molecule type" value="Transcribed_RNA"/>
</dbReference>
<dbReference type="AlphaFoldDB" id="A0A2P2MX64"/>
<proteinExistence type="predicted"/>
<evidence type="ECO:0000256" key="1">
    <source>
        <dbReference type="SAM" id="MobiDB-lite"/>
    </source>
</evidence>
<accession>A0A2P2MX64</accession>
<name>A0A2P2MX64_RHIMU</name>
<feature type="region of interest" description="Disordered" evidence="1">
    <location>
        <begin position="67"/>
        <end position="89"/>
    </location>
</feature>
<reference evidence="2" key="1">
    <citation type="submission" date="2018-02" db="EMBL/GenBank/DDBJ databases">
        <title>Rhizophora mucronata_Transcriptome.</title>
        <authorList>
            <person name="Meera S.P."/>
            <person name="Sreeshan A."/>
            <person name="Augustine A."/>
        </authorList>
    </citation>
    <scope>NUCLEOTIDE SEQUENCE</scope>
    <source>
        <tissue evidence="2">Leaf</tissue>
    </source>
</reference>
<organism evidence="2">
    <name type="scientific">Rhizophora mucronata</name>
    <name type="common">Asiatic mangrove</name>
    <dbReference type="NCBI Taxonomy" id="61149"/>
    <lineage>
        <taxon>Eukaryota</taxon>
        <taxon>Viridiplantae</taxon>
        <taxon>Streptophyta</taxon>
        <taxon>Embryophyta</taxon>
        <taxon>Tracheophyta</taxon>
        <taxon>Spermatophyta</taxon>
        <taxon>Magnoliopsida</taxon>
        <taxon>eudicotyledons</taxon>
        <taxon>Gunneridae</taxon>
        <taxon>Pentapetalae</taxon>
        <taxon>rosids</taxon>
        <taxon>fabids</taxon>
        <taxon>Malpighiales</taxon>
        <taxon>Rhizophoraceae</taxon>
        <taxon>Rhizophora</taxon>
    </lineage>
</organism>
<protein>
    <submittedName>
        <fullName evidence="2">Uncharacterized protein</fullName>
    </submittedName>
</protein>